<dbReference type="Pfam" id="PF09362">
    <property type="entry name" value="DUF1996"/>
    <property type="match status" value="1"/>
</dbReference>
<dbReference type="PANTHER" id="PTHR43662">
    <property type="match status" value="1"/>
</dbReference>
<evidence type="ECO:0000259" key="3">
    <source>
        <dbReference type="PROSITE" id="PS51212"/>
    </source>
</evidence>
<organism evidence="4 5">
    <name type="scientific">Imshaugia aleurites</name>
    <dbReference type="NCBI Taxonomy" id="172621"/>
    <lineage>
        <taxon>Eukaryota</taxon>
        <taxon>Fungi</taxon>
        <taxon>Dikarya</taxon>
        <taxon>Ascomycota</taxon>
        <taxon>Pezizomycotina</taxon>
        <taxon>Lecanoromycetes</taxon>
        <taxon>OSLEUM clade</taxon>
        <taxon>Lecanoromycetidae</taxon>
        <taxon>Lecanorales</taxon>
        <taxon>Lecanorineae</taxon>
        <taxon>Parmeliaceae</taxon>
        <taxon>Imshaugia</taxon>
    </lineage>
</organism>
<evidence type="ECO:0000313" key="4">
    <source>
        <dbReference type="EMBL" id="CAF9912775.1"/>
    </source>
</evidence>
<evidence type="ECO:0000256" key="1">
    <source>
        <dbReference type="SAM" id="MobiDB-lite"/>
    </source>
</evidence>
<dbReference type="Pfam" id="PF01822">
    <property type="entry name" value="WSC"/>
    <property type="match status" value="1"/>
</dbReference>
<feature type="region of interest" description="Disordered" evidence="1">
    <location>
        <begin position="526"/>
        <end position="550"/>
    </location>
</feature>
<dbReference type="OrthoDB" id="74764at2759"/>
<evidence type="ECO:0000313" key="5">
    <source>
        <dbReference type="Proteomes" id="UP000664534"/>
    </source>
</evidence>
<feature type="compositionally biased region" description="Basic residues" evidence="1">
    <location>
        <begin position="532"/>
        <end position="544"/>
    </location>
</feature>
<feature type="domain" description="WSC" evidence="3">
    <location>
        <begin position="405"/>
        <end position="524"/>
    </location>
</feature>
<accession>A0A8H3I9T3</accession>
<dbReference type="Proteomes" id="UP000664534">
    <property type="component" value="Unassembled WGS sequence"/>
</dbReference>
<dbReference type="InterPro" id="IPR002889">
    <property type="entry name" value="WSC_carb-bd"/>
</dbReference>
<keyword evidence="5" id="KW-1185">Reference proteome</keyword>
<protein>
    <recommendedName>
        <fullName evidence="3">WSC domain-containing protein</fullName>
    </recommendedName>
</protein>
<evidence type="ECO:0000256" key="2">
    <source>
        <dbReference type="SAM" id="SignalP"/>
    </source>
</evidence>
<sequence>MRFSTIGQLVFLLAHSSFVHCLGPSSCSAAPGAPTPALVEQFIVGLAPVMYGRVDPIIAHGKASAHVHLGFGNSNFGPFLDGDSALNASCTSTQAKADNSAYWTPRLSFQSPKNKSYIAVPATQEKVYYSSSMTTSDTIKPFPPGFQMLIGDPYKRSMPDATPLEGGGIYLGRNPDQGIPQPVQFTCPTADGSNPYAKQNPYGNAGLGFPMANCDAYSTGLRYDIYYPDCWDGESLTDYTSGRNYSSTAGTENGDQNCPKGWTHFPAMHMEVYWDINSFVASGDWNPASDAWPFQLAQGDPTGFGIHGDFLAGWDTDTLHTLISECKTCDGDGEVDQCSDTSAINSNDEMNACNVPSPVDEPIWGWLEEQPGCNKPQYGPQEAVQATCEEAGLSNPTTQHSDVPGWTYQGCYLDFVNYERLLTGASASLPNPVTPEWCAGYCSGTGTADDVQKGQTTKYTWMLLEYSFQCFCGSEAPKLLNTPSNTGVNGLEQGLCNSVCTADQTQICGGSNGGYSPASIYSLDRADPSSRKEKRMSHLHRHVHAHDGSF</sequence>
<dbReference type="PANTHER" id="PTHR43662:SF11">
    <property type="entry name" value="WSC DOMAIN-CONTAINING PROTEIN"/>
    <property type="match status" value="1"/>
</dbReference>
<dbReference type="PROSITE" id="PS51212">
    <property type="entry name" value="WSC"/>
    <property type="match status" value="1"/>
</dbReference>
<gene>
    <name evidence="4" type="ORF">IMSHALPRED_000420</name>
</gene>
<comment type="caution">
    <text evidence="4">The sequence shown here is derived from an EMBL/GenBank/DDBJ whole genome shotgun (WGS) entry which is preliminary data.</text>
</comment>
<feature type="signal peptide" evidence="2">
    <location>
        <begin position="1"/>
        <end position="21"/>
    </location>
</feature>
<feature type="chain" id="PRO_5034161618" description="WSC domain-containing protein" evidence="2">
    <location>
        <begin position="22"/>
        <end position="550"/>
    </location>
</feature>
<keyword evidence="2" id="KW-0732">Signal</keyword>
<dbReference type="EMBL" id="CAJPDT010000010">
    <property type="protein sequence ID" value="CAF9912775.1"/>
    <property type="molecule type" value="Genomic_DNA"/>
</dbReference>
<dbReference type="InterPro" id="IPR018535">
    <property type="entry name" value="DUF1996"/>
</dbReference>
<proteinExistence type="predicted"/>
<name>A0A8H3I9T3_9LECA</name>
<reference evidence="4" key="1">
    <citation type="submission" date="2021-03" db="EMBL/GenBank/DDBJ databases">
        <authorList>
            <person name="Tagirdzhanova G."/>
        </authorList>
    </citation>
    <scope>NUCLEOTIDE SEQUENCE</scope>
</reference>
<dbReference type="AlphaFoldDB" id="A0A8H3I9T3"/>